<proteinExistence type="predicted"/>
<evidence type="ECO:0000256" key="1">
    <source>
        <dbReference type="SAM" id="MobiDB-lite"/>
    </source>
</evidence>
<name>A0A4V4H6H2_MUSBA</name>
<dbReference type="Proteomes" id="UP000317650">
    <property type="component" value="Chromosome 7"/>
</dbReference>
<gene>
    <name evidence="2" type="ORF">C4D60_Mb07t07400</name>
</gene>
<sequence length="135" mass="14521">MATAASGGMGRGGGRPQREHQPTMADLRAALEMRRRGGATAGEEKGRWRSRGRPGGGKARSRQAWMQLRSKVWPEGMMTGSAMMAREMGHRNSTGISAVKEGAGEVDAEVDGEVAADRRKDSFHRCLLLPISSLS</sequence>
<dbReference type="AlphaFoldDB" id="A0A4V4H6H2"/>
<organism evidence="2 3">
    <name type="scientific">Musa balbisiana</name>
    <name type="common">Banana</name>
    <dbReference type="NCBI Taxonomy" id="52838"/>
    <lineage>
        <taxon>Eukaryota</taxon>
        <taxon>Viridiplantae</taxon>
        <taxon>Streptophyta</taxon>
        <taxon>Embryophyta</taxon>
        <taxon>Tracheophyta</taxon>
        <taxon>Spermatophyta</taxon>
        <taxon>Magnoliopsida</taxon>
        <taxon>Liliopsida</taxon>
        <taxon>Zingiberales</taxon>
        <taxon>Musaceae</taxon>
        <taxon>Musa</taxon>
    </lineage>
</organism>
<feature type="region of interest" description="Disordered" evidence="1">
    <location>
        <begin position="1"/>
        <end position="64"/>
    </location>
</feature>
<accession>A0A4V4H6H2</accession>
<keyword evidence="3" id="KW-1185">Reference proteome</keyword>
<comment type="caution">
    <text evidence="2">The sequence shown here is derived from an EMBL/GenBank/DDBJ whole genome shotgun (WGS) entry which is preliminary data.</text>
</comment>
<evidence type="ECO:0000313" key="2">
    <source>
        <dbReference type="EMBL" id="THU59946.1"/>
    </source>
</evidence>
<reference evidence="2 3" key="1">
    <citation type="journal article" date="2019" name="Nat. Plants">
        <title>Genome sequencing of Musa balbisiana reveals subgenome evolution and function divergence in polyploid bananas.</title>
        <authorList>
            <person name="Yao X."/>
        </authorList>
    </citation>
    <scope>NUCLEOTIDE SEQUENCE [LARGE SCALE GENOMIC DNA]</scope>
    <source>
        <strain evidence="3">cv. DH-PKW</strain>
        <tissue evidence="2">Leaves</tissue>
    </source>
</reference>
<dbReference type="EMBL" id="PYDT01000005">
    <property type="protein sequence ID" value="THU59946.1"/>
    <property type="molecule type" value="Genomic_DNA"/>
</dbReference>
<protein>
    <submittedName>
        <fullName evidence="2">Uncharacterized protein</fullName>
    </submittedName>
</protein>
<evidence type="ECO:0000313" key="3">
    <source>
        <dbReference type="Proteomes" id="UP000317650"/>
    </source>
</evidence>